<dbReference type="EMBL" id="CM046124">
    <property type="protein sequence ID" value="KAI8432641.1"/>
    <property type="molecule type" value="Genomic_DNA"/>
</dbReference>
<keyword evidence="2" id="KW-1185">Reference proteome</keyword>
<dbReference type="Proteomes" id="UP001064048">
    <property type="component" value="Chromosome 24"/>
</dbReference>
<name>A0ACC0K817_CHOFU</name>
<accession>A0ACC0K817</accession>
<protein>
    <submittedName>
        <fullName evidence="1">Uncharacterized protein</fullName>
    </submittedName>
</protein>
<organism evidence="1 2">
    <name type="scientific">Choristoneura fumiferana</name>
    <name type="common">Spruce budworm moth</name>
    <name type="synonym">Archips fumiferana</name>
    <dbReference type="NCBI Taxonomy" id="7141"/>
    <lineage>
        <taxon>Eukaryota</taxon>
        <taxon>Metazoa</taxon>
        <taxon>Ecdysozoa</taxon>
        <taxon>Arthropoda</taxon>
        <taxon>Hexapoda</taxon>
        <taxon>Insecta</taxon>
        <taxon>Pterygota</taxon>
        <taxon>Neoptera</taxon>
        <taxon>Endopterygota</taxon>
        <taxon>Lepidoptera</taxon>
        <taxon>Glossata</taxon>
        <taxon>Ditrysia</taxon>
        <taxon>Tortricoidea</taxon>
        <taxon>Tortricidae</taxon>
        <taxon>Tortricinae</taxon>
        <taxon>Choristoneura</taxon>
    </lineage>
</organism>
<proteinExistence type="predicted"/>
<sequence>MRSPASSPASSYILVFCCTCGAVPVFRRALLFPTRVALQDEVGIYTYAGLHQAASQLSNEISTQLPVPLTPLHPPEMLKYFLKDSSAGLVICTQEYENTLRPLAKEISKPLLVTGRDKEITAQLYQPNNSFMKPKAENTLSDVGKTNAWYGRNDALLIYTSGKLIVLNLFI</sequence>
<gene>
    <name evidence="1" type="ORF">MSG28_013620</name>
</gene>
<evidence type="ECO:0000313" key="2">
    <source>
        <dbReference type="Proteomes" id="UP001064048"/>
    </source>
</evidence>
<comment type="caution">
    <text evidence="1">The sequence shown here is derived from an EMBL/GenBank/DDBJ whole genome shotgun (WGS) entry which is preliminary data.</text>
</comment>
<reference evidence="1 2" key="1">
    <citation type="journal article" date="2022" name="Genome Biol. Evol.">
        <title>The Spruce Budworm Genome: Reconstructing the Evolutionary History of Antifreeze Proteins.</title>
        <authorList>
            <person name="Beliveau C."/>
            <person name="Gagne P."/>
            <person name="Picq S."/>
            <person name="Vernygora O."/>
            <person name="Keeling C.I."/>
            <person name="Pinkney K."/>
            <person name="Doucet D."/>
            <person name="Wen F."/>
            <person name="Johnston J.S."/>
            <person name="Maaroufi H."/>
            <person name="Boyle B."/>
            <person name="Laroche J."/>
            <person name="Dewar K."/>
            <person name="Juretic N."/>
            <person name="Blackburn G."/>
            <person name="Nisole A."/>
            <person name="Brunet B."/>
            <person name="Brandao M."/>
            <person name="Lumley L."/>
            <person name="Duan J."/>
            <person name="Quan G."/>
            <person name="Lucarotti C.J."/>
            <person name="Roe A.D."/>
            <person name="Sperling F.A.H."/>
            <person name="Levesque R.C."/>
            <person name="Cusson M."/>
        </authorList>
    </citation>
    <scope>NUCLEOTIDE SEQUENCE [LARGE SCALE GENOMIC DNA]</scope>
    <source>
        <strain evidence="1">Glfc:IPQL:Cfum</strain>
    </source>
</reference>
<evidence type="ECO:0000313" key="1">
    <source>
        <dbReference type="EMBL" id="KAI8432641.1"/>
    </source>
</evidence>